<organism evidence="1 2">
    <name type="scientific">Trichinella pseudospiralis</name>
    <name type="common">Parasitic roundworm</name>
    <dbReference type="NCBI Taxonomy" id="6337"/>
    <lineage>
        <taxon>Eukaryota</taxon>
        <taxon>Metazoa</taxon>
        <taxon>Ecdysozoa</taxon>
        <taxon>Nematoda</taxon>
        <taxon>Enoplea</taxon>
        <taxon>Dorylaimia</taxon>
        <taxon>Trichinellida</taxon>
        <taxon>Trichinellidae</taxon>
        <taxon>Trichinella</taxon>
    </lineage>
</organism>
<protein>
    <submittedName>
        <fullName evidence="1">Uncharacterized protein</fullName>
    </submittedName>
</protein>
<dbReference type="Proteomes" id="UP000054815">
    <property type="component" value="Unassembled WGS sequence"/>
</dbReference>
<gene>
    <name evidence="1" type="ORF">T4E_2721</name>
</gene>
<dbReference type="EMBL" id="JYDU01000016">
    <property type="protein sequence ID" value="KRX99263.1"/>
    <property type="molecule type" value="Genomic_DNA"/>
</dbReference>
<reference evidence="1 2" key="1">
    <citation type="submission" date="2015-01" db="EMBL/GenBank/DDBJ databases">
        <title>Evolution of Trichinella species and genotypes.</title>
        <authorList>
            <person name="Korhonen P.K."/>
            <person name="Edoardo P."/>
            <person name="Giuseppe L.R."/>
            <person name="Gasser R.B."/>
        </authorList>
    </citation>
    <scope>NUCLEOTIDE SEQUENCE [LARGE SCALE GENOMIC DNA]</scope>
    <source>
        <strain evidence="1">ISS141</strain>
    </source>
</reference>
<dbReference type="AlphaFoldDB" id="A0A0V0YGE6"/>
<evidence type="ECO:0000313" key="2">
    <source>
        <dbReference type="Proteomes" id="UP000054815"/>
    </source>
</evidence>
<proteinExistence type="predicted"/>
<accession>A0A0V0YGE6</accession>
<evidence type="ECO:0000313" key="1">
    <source>
        <dbReference type="EMBL" id="KRX99263.1"/>
    </source>
</evidence>
<name>A0A0V0YGE6_TRIPS</name>
<comment type="caution">
    <text evidence="1">The sequence shown here is derived from an EMBL/GenBank/DDBJ whole genome shotgun (WGS) entry which is preliminary data.</text>
</comment>
<sequence length="69" mass="7771">MQKANNIKYNTKQLLGSYNTNRYAGSAVMHMKLQRTVPPDGLLWISTLCSVSNVHCDFHALTYQQLAKG</sequence>